<protein>
    <submittedName>
        <fullName evidence="1 2">Uncharacterized protein</fullName>
    </submittedName>
</protein>
<sequence length="103" mass="11970">MYERNLNFKKNVQFILVWTQLVSARILHVAIDLKMHETLRKPIVESGDALVVDWLLNAVGSSRCNTRRLFAFLLILHSDRIDLQVFMTCSLMVLKLCNNQLIL</sequence>
<reference evidence="1 3" key="2">
    <citation type="journal article" date="2018" name="Plant J.">
        <title>The Physcomitrella patens chromosome-scale assembly reveals moss genome structure and evolution.</title>
        <authorList>
            <person name="Lang D."/>
            <person name="Ullrich K.K."/>
            <person name="Murat F."/>
            <person name="Fuchs J."/>
            <person name="Jenkins J."/>
            <person name="Haas F.B."/>
            <person name="Piednoel M."/>
            <person name="Gundlach H."/>
            <person name="Van Bel M."/>
            <person name="Meyberg R."/>
            <person name="Vives C."/>
            <person name="Morata J."/>
            <person name="Symeonidi A."/>
            <person name="Hiss M."/>
            <person name="Muchero W."/>
            <person name="Kamisugi Y."/>
            <person name="Saleh O."/>
            <person name="Blanc G."/>
            <person name="Decker E.L."/>
            <person name="van Gessel N."/>
            <person name="Grimwood J."/>
            <person name="Hayes R.D."/>
            <person name="Graham S.W."/>
            <person name="Gunter L.E."/>
            <person name="McDaniel S.F."/>
            <person name="Hoernstein S.N.W."/>
            <person name="Larsson A."/>
            <person name="Li F.W."/>
            <person name="Perroud P.F."/>
            <person name="Phillips J."/>
            <person name="Ranjan P."/>
            <person name="Rokshar D.S."/>
            <person name="Rothfels C.J."/>
            <person name="Schneider L."/>
            <person name="Shu S."/>
            <person name="Stevenson D.W."/>
            <person name="Thummler F."/>
            <person name="Tillich M."/>
            <person name="Villarreal Aguilar J.C."/>
            <person name="Widiez T."/>
            <person name="Wong G.K."/>
            <person name="Wymore A."/>
            <person name="Zhang Y."/>
            <person name="Zimmer A.D."/>
            <person name="Quatrano R.S."/>
            <person name="Mayer K.F.X."/>
            <person name="Goodstein D."/>
            <person name="Casacuberta J.M."/>
            <person name="Vandepoele K."/>
            <person name="Reski R."/>
            <person name="Cuming A.C."/>
            <person name="Tuskan G.A."/>
            <person name="Maumus F."/>
            <person name="Salse J."/>
            <person name="Schmutz J."/>
            <person name="Rensing S.A."/>
        </authorList>
    </citation>
    <scope>NUCLEOTIDE SEQUENCE [LARGE SCALE GENOMIC DNA]</scope>
    <source>
        <strain evidence="2 3">cv. Gransden 2004</strain>
    </source>
</reference>
<reference evidence="2" key="3">
    <citation type="submission" date="2020-12" db="UniProtKB">
        <authorList>
            <consortium name="EnsemblPlants"/>
        </authorList>
    </citation>
    <scope>IDENTIFICATION</scope>
</reference>
<dbReference type="AlphaFoldDB" id="A0A2K1JHS3"/>
<organism evidence="1">
    <name type="scientific">Physcomitrium patens</name>
    <name type="common">Spreading-leaved earth moss</name>
    <name type="synonym">Physcomitrella patens</name>
    <dbReference type="NCBI Taxonomy" id="3218"/>
    <lineage>
        <taxon>Eukaryota</taxon>
        <taxon>Viridiplantae</taxon>
        <taxon>Streptophyta</taxon>
        <taxon>Embryophyta</taxon>
        <taxon>Bryophyta</taxon>
        <taxon>Bryophytina</taxon>
        <taxon>Bryopsida</taxon>
        <taxon>Funariidae</taxon>
        <taxon>Funariales</taxon>
        <taxon>Funariaceae</taxon>
        <taxon>Physcomitrium</taxon>
    </lineage>
</organism>
<evidence type="ECO:0000313" key="2">
    <source>
        <dbReference type="EnsemblPlants" id="PAC:32960828.CDS.1"/>
    </source>
</evidence>
<reference evidence="1 3" key="1">
    <citation type="journal article" date="2008" name="Science">
        <title>The Physcomitrella genome reveals evolutionary insights into the conquest of land by plants.</title>
        <authorList>
            <person name="Rensing S."/>
            <person name="Lang D."/>
            <person name="Zimmer A."/>
            <person name="Terry A."/>
            <person name="Salamov A."/>
            <person name="Shapiro H."/>
            <person name="Nishiyama T."/>
            <person name="Perroud P.-F."/>
            <person name="Lindquist E."/>
            <person name="Kamisugi Y."/>
            <person name="Tanahashi T."/>
            <person name="Sakakibara K."/>
            <person name="Fujita T."/>
            <person name="Oishi K."/>
            <person name="Shin-I T."/>
            <person name="Kuroki Y."/>
            <person name="Toyoda A."/>
            <person name="Suzuki Y."/>
            <person name="Hashimoto A."/>
            <person name="Yamaguchi K."/>
            <person name="Sugano A."/>
            <person name="Kohara Y."/>
            <person name="Fujiyama A."/>
            <person name="Anterola A."/>
            <person name="Aoki S."/>
            <person name="Ashton N."/>
            <person name="Barbazuk W.B."/>
            <person name="Barker E."/>
            <person name="Bennetzen J."/>
            <person name="Bezanilla M."/>
            <person name="Blankenship R."/>
            <person name="Cho S.H."/>
            <person name="Dutcher S."/>
            <person name="Estelle M."/>
            <person name="Fawcett J.A."/>
            <person name="Gundlach H."/>
            <person name="Hanada K."/>
            <person name="Heyl A."/>
            <person name="Hicks K.A."/>
            <person name="Hugh J."/>
            <person name="Lohr M."/>
            <person name="Mayer K."/>
            <person name="Melkozernov A."/>
            <person name="Murata T."/>
            <person name="Nelson D."/>
            <person name="Pils B."/>
            <person name="Prigge M."/>
            <person name="Reiss B."/>
            <person name="Renner T."/>
            <person name="Rombauts S."/>
            <person name="Rushton P."/>
            <person name="Sanderfoot A."/>
            <person name="Schween G."/>
            <person name="Shiu S.-H."/>
            <person name="Stueber K."/>
            <person name="Theodoulou F.L."/>
            <person name="Tu H."/>
            <person name="Van de Peer Y."/>
            <person name="Verrier P.J."/>
            <person name="Waters E."/>
            <person name="Wood A."/>
            <person name="Yang L."/>
            <person name="Cove D."/>
            <person name="Cuming A."/>
            <person name="Hasebe M."/>
            <person name="Lucas S."/>
            <person name="Mishler D.B."/>
            <person name="Reski R."/>
            <person name="Grigoriev I."/>
            <person name="Quatrano R.S."/>
            <person name="Boore J.L."/>
        </authorList>
    </citation>
    <scope>NUCLEOTIDE SEQUENCE [LARGE SCALE GENOMIC DNA]</scope>
    <source>
        <strain evidence="2 3">cv. Gransden 2004</strain>
    </source>
</reference>
<evidence type="ECO:0000313" key="3">
    <source>
        <dbReference type="Proteomes" id="UP000006727"/>
    </source>
</evidence>
<dbReference type="EnsemblPlants" id="Pp3c14_14300V3.1">
    <property type="protein sequence ID" value="PAC:32960828.CDS.1"/>
    <property type="gene ID" value="Pp3c14_14300"/>
</dbReference>
<dbReference type="Gramene" id="Pp3c14_14300V3.1">
    <property type="protein sequence ID" value="PAC:32960828.CDS.1"/>
    <property type="gene ID" value="Pp3c14_14300"/>
</dbReference>
<dbReference type="EMBL" id="ABEU02000014">
    <property type="protein sequence ID" value="PNR41105.1"/>
    <property type="molecule type" value="Genomic_DNA"/>
</dbReference>
<dbReference type="InParanoid" id="A0A2K1JHS3"/>
<dbReference type="Proteomes" id="UP000006727">
    <property type="component" value="Chromosome 14"/>
</dbReference>
<proteinExistence type="predicted"/>
<dbReference type="EnsemblPlants" id="Pp3c14_14300V3.2">
    <property type="protein sequence ID" value="PAC:32960829.CDS.1"/>
    <property type="gene ID" value="Pp3c14_14300"/>
</dbReference>
<evidence type="ECO:0000313" key="1">
    <source>
        <dbReference type="EMBL" id="PNR41105.1"/>
    </source>
</evidence>
<name>A0A2K1JHS3_PHYPA</name>
<accession>A0A2K1JHS3</accession>
<keyword evidence="3" id="KW-1185">Reference proteome</keyword>
<gene>
    <name evidence="1" type="ORF">PHYPA_018508</name>
</gene>
<dbReference type="PaxDb" id="3218-PP1S36_20V6.1"/>
<dbReference type="Gramene" id="Pp3c14_14300V3.2">
    <property type="protein sequence ID" value="PAC:32960829.CDS.1"/>
    <property type="gene ID" value="Pp3c14_14300"/>
</dbReference>